<dbReference type="RefSeq" id="WP_277583713.1">
    <property type="nucleotide sequence ID" value="NZ_JAMBPY010000019.1"/>
</dbReference>
<proteinExistence type="predicted"/>
<keyword evidence="2" id="KW-1185">Reference proteome</keyword>
<name>A0A9X4L6X4_9STAP</name>
<dbReference type="AlphaFoldDB" id="A0A9X4L6X4"/>
<evidence type="ECO:0000313" key="2">
    <source>
        <dbReference type="Proteomes" id="UP001152422"/>
    </source>
</evidence>
<dbReference type="EMBL" id="JAMBQA010000018">
    <property type="protein sequence ID" value="MDG0847472.1"/>
    <property type="molecule type" value="Genomic_DNA"/>
</dbReference>
<protein>
    <submittedName>
        <fullName evidence="1">Pathogenicity island protein</fullName>
    </submittedName>
</protein>
<comment type="caution">
    <text evidence="1">The sequence shown here is derived from an EMBL/GenBank/DDBJ whole genome shotgun (WGS) entry which is preliminary data.</text>
</comment>
<gene>
    <name evidence="1" type="ORF">M4L89_14775</name>
</gene>
<dbReference type="Proteomes" id="UP001152422">
    <property type="component" value="Unassembled WGS sequence"/>
</dbReference>
<organism evidence="1 2">
    <name type="scientific">Staphylococcus equorum</name>
    <dbReference type="NCBI Taxonomy" id="246432"/>
    <lineage>
        <taxon>Bacteria</taxon>
        <taxon>Bacillati</taxon>
        <taxon>Bacillota</taxon>
        <taxon>Bacilli</taxon>
        <taxon>Bacillales</taxon>
        <taxon>Staphylococcaceae</taxon>
        <taxon>Staphylococcus</taxon>
    </lineage>
</organism>
<reference evidence="1" key="1">
    <citation type="submission" date="2022-05" db="EMBL/GenBank/DDBJ databases">
        <title>Comparative genomics of Staphylococcus equorum isolates.</title>
        <authorList>
            <person name="Luelf R.H."/>
        </authorList>
    </citation>
    <scope>NUCLEOTIDE SEQUENCE</scope>
    <source>
        <strain evidence="1">TMW 2.2497</strain>
    </source>
</reference>
<evidence type="ECO:0000313" key="1">
    <source>
        <dbReference type="EMBL" id="MDG0847472.1"/>
    </source>
</evidence>
<sequence length="118" mass="13768">MNKNNIKQKVFEYVDGHEETSFVEIERIFDEHDFDYEGDLTLTGTNNKTLIFWIDWNKEAIEVITELMAEEKIYMDACQPLYYLIDGKGINLPIPKRAGTKKPHWLPVAFSTSKPILN</sequence>
<accession>A0A9X4L6X4</accession>